<dbReference type="RefSeq" id="WP_183705975.1">
    <property type="nucleotide sequence ID" value="NZ_JACHFE010000009.1"/>
</dbReference>
<dbReference type="InterPro" id="IPR027597">
    <property type="entry name" value="HprK-rel_B"/>
</dbReference>
<proteinExistence type="predicted"/>
<keyword evidence="1" id="KW-0808">Transferase</keyword>
<dbReference type="AlphaFoldDB" id="A0A840UPS0"/>
<dbReference type="InterPro" id="IPR027417">
    <property type="entry name" value="P-loop_NTPase"/>
</dbReference>
<evidence type="ECO:0000313" key="2">
    <source>
        <dbReference type="Proteomes" id="UP000591735"/>
    </source>
</evidence>
<keyword evidence="1" id="KW-0418">Kinase</keyword>
<dbReference type="Proteomes" id="UP000591735">
    <property type="component" value="Unassembled WGS sequence"/>
</dbReference>
<protein>
    <submittedName>
        <fullName evidence="1">HprK-related kinase B</fullName>
    </submittedName>
</protein>
<dbReference type="SUPFAM" id="SSF53795">
    <property type="entry name" value="PEP carboxykinase-like"/>
    <property type="match status" value="1"/>
</dbReference>
<keyword evidence="2" id="KW-1185">Reference proteome</keyword>
<dbReference type="Gene3D" id="3.40.50.300">
    <property type="entry name" value="P-loop containing nucleotide triphosphate hydrolases"/>
    <property type="match status" value="1"/>
</dbReference>
<comment type="caution">
    <text evidence="1">The sequence shown here is derived from an EMBL/GenBank/DDBJ whole genome shotgun (WGS) entry which is preliminary data.</text>
</comment>
<dbReference type="NCBIfam" id="TIGR04355">
    <property type="entry name" value="HprK_rel_B"/>
    <property type="match status" value="1"/>
</dbReference>
<dbReference type="GO" id="GO:0016301">
    <property type="term" value="F:kinase activity"/>
    <property type="evidence" value="ECO:0007669"/>
    <property type="project" value="UniProtKB-KW"/>
</dbReference>
<name>A0A840UPS0_9GAMM</name>
<sequence length="361" mass="40058">MIDIVDESALASARARCCSELTLVFVGIRFRVVSDSPAIVAYLRDYYSGLTSARNGQAEQRIFLINDEPGIEGKDWAPVKRSKGGSRGAKEAYFDVSDGRWIHKLRTGMVMFQSLEEPMAIGDLCANRAQVVNFINNQFLNQHQREGYLLGHASAFEINGQATAIAAGSGGGKSTLMLRALEVDKTRFLSNDRILFRPEQGRVRLLGLAKYPRVNPGTLLHSERLAGLLSPDDQARFAAMTSDELWDFEQKSDVMIPEVYGEGRTAASGNLRRLILLDWSRDASVPTQLVPADIHETPEILEGLRKSPGPFYQDEEGTFPPEKRQPLSRYVENLPGVEVLCLTGKVDFDRAIQLMQGRGVL</sequence>
<evidence type="ECO:0000313" key="1">
    <source>
        <dbReference type="EMBL" id="MBB5322608.1"/>
    </source>
</evidence>
<accession>A0A840UPS0</accession>
<gene>
    <name evidence="1" type="ORF">HNR38_003115</name>
</gene>
<dbReference type="EMBL" id="JACHFE010000009">
    <property type="protein sequence ID" value="MBB5322608.1"/>
    <property type="molecule type" value="Genomic_DNA"/>
</dbReference>
<reference evidence="1 2" key="1">
    <citation type="submission" date="2020-08" db="EMBL/GenBank/DDBJ databases">
        <title>Genomic Encyclopedia of Type Strains, Phase IV (KMG-IV): sequencing the most valuable type-strain genomes for metagenomic binning, comparative biology and taxonomic classification.</title>
        <authorList>
            <person name="Goeker M."/>
        </authorList>
    </citation>
    <scope>NUCLEOTIDE SEQUENCE [LARGE SCALE GENOMIC DNA]</scope>
    <source>
        <strain evidence="1 2">DSM 22359</strain>
    </source>
</reference>
<organism evidence="1 2">
    <name type="scientific">Marinobacter oulmenensis</name>
    <dbReference type="NCBI Taxonomy" id="643747"/>
    <lineage>
        <taxon>Bacteria</taxon>
        <taxon>Pseudomonadati</taxon>
        <taxon>Pseudomonadota</taxon>
        <taxon>Gammaproteobacteria</taxon>
        <taxon>Pseudomonadales</taxon>
        <taxon>Marinobacteraceae</taxon>
        <taxon>Marinobacter</taxon>
    </lineage>
</organism>